<dbReference type="PROSITE" id="PS51257">
    <property type="entry name" value="PROKAR_LIPOPROTEIN"/>
    <property type="match status" value="1"/>
</dbReference>
<evidence type="ECO:0000313" key="2">
    <source>
        <dbReference type="Proteomes" id="UP000316541"/>
    </source>
</evidence>
<reference evidence="1 2" key="1">
    <citation type="submission" date="2019-07" db="EMBL/GenBank/DDBJ databases">
        <title>Microbispora hainanensis DSM 45428.</title>
        <authorList>
            <person name="Thawai C."/>
        </authorList>
    </citation>
    <scope>NUCLEOTIDE SEQUENCE [LARGE SCALE GENOMIC DNA]</scope>
    <source>
        <strain evidence="1 2">DSM 45428</strain>
    </source>
</reference>
<name>A0A544YKQ4_9ACTN</name>
<organism evidence="1 2">
    <name type="scientific">Microbispora hainanensis</name>
    <dbReference type="NCBI Taxonomy" id="568844"/>
    <lineage>
        <taxon>Bacteria</taxon>
        <taxon>Bacillati</taxon>
        <taxon>Actinomycetota</taxon>
        <taxon>Actinomycetes</taxon>
        <taxon>Streptosporangiales</taxon>
        <taxon>Streptosporangiaceae</taxon>
        <taxon>Microbispora</taxon>
    </lineage>
</organism>
<dbReference type="EMBL" id="VIRM01000047">
    <property type="protein sequence ID" value="TQS17354.1"/>
    <property type="molecule type" value="Genomic_DNA"/>
</dbReference>
<dbReference type="RefSeq" id="WP_142623625.1">
    <property type="nucleotide sequence ID" value="NZ_VIRM01000047.1"/>
</dbReference>
<gene>
    <name evidence="1" type="ORF">FLX08_30025</name>
</gene>
<evidence type="ECO:0000313" key="1">
    <source>
        <dbReference type="EMBL" id="TQS17354.1"/>
    </source>
</evidence>
<comment type="caution">
    <text evidence="1">The sequence shown here is derived from an EMBL/GenBank/DDBJ whole genome shotgun (WGS) entry which is preliminary data.</text>
</comment>
<dbReference type="AlphaFoldDB" id="A0A544YKQ4"/>
<sequence length="158" mass="16957">MISLPRSHRIGIAMLSLPMFLVGCTHEPEIEMTPEQSRQVFVTEAKAVIQAVFPDADPRVILIGQDVPCGGPVGTDSSSVESAYSVLGKAPDGAQNPDEVFRKVLDVLKQRGWTINYTNGRVVGAERKGVGGFRVGVPEAPVGVNIDGRTECVENLDK</sequence>
<dbReference type="Proteomes" id="UP000316541">
    <property type="component" value="Unassembled WGS sequence"/>
</dbReference>
<proteinExistence type="predicted"/>
<evidence type="ECO:0008006" key="3">
    <source>
        <dbReference type="Google" id="ProtNLM"/>
    </source>
</evidence>
<protein>
    <recommendedName>
        <fullName evidence="3">Lipoprotein</fullName>
    </recommendedName>
</protein>
<accession>A0A544YKQ4</accession>